<dbReference type="SUPFAM" id="SSF64288">
    <property type="entry name" value="Chorismate lyase-like"/>
    <property type="match status" value="1"/>
</dbReference>
<dbReference type="AlphaFoldDB" id="A0A8H2XA66"/>
<proteinExistence type="predicted"/>
<dbReference type="OrthoDB" id="77405at2759"/>
<dbReference type="InterPro" id="IPR028978">
    <property type="entry name" value="Chorismate_lyase_/UTRA_dom_sf"/>
</dbReference>
<gene>
    <name evidence="1" type="ORF">RDB_LOCUS11155</name>
</gene>
<organism evidence="1 2">
    <name type="scientific">Rhizoctonia solani</name>
    <dbReference type="NCBI Taxonomy" id="456999"/>
    <lineage>
        <taxon>Eukaryota</taxon>
        <taxon>Fungi</taxon>
        <taxon>Dikarya</taxon>
        <taxon>Basidiomycota</taxon>
        <taxon>Agaricomycotina</taxon>
        <taxon>Agaricomycetes</taxon>
        <taxon>Cantharellales</taxon>
        <taxon>Ceratobasidiaceae</taxon>
        <taxon>Rhizoctonia</taxon>
    </lineage>
</organism>
<comment type="caution">
    <text evidence="1">The sequence shown here is derived from an EMBL/GenBank/DDBJ whole genome shotgun (WGS) entry which is preliminary data.</text>
</comment>
<dbReference type="Gene3D" id="3.40.1410.10">
    <property type="entry name" value="Chorismate lyase-like"/>
    <property type="match status" value="1"/>
</dbReference>
<dbReference type="Proteomes" id="UP000663853">
    <property type="component" value="Unassembled WGS sequence"/>
</dbReference>
<name>A0A8H2XA66_9AGAM</name>
<sequence length="199" mass="21797">MSSDSFNANETSFSFNWPSTLSGIERVALSAKGDLQRTLSAYFSQPISVARGYTSPDPSAPVSSASHATPLEQVRTVDLICRDRVVCMCTSTVTMTSPTAAQLVLIDKYPIGQVFRALGTAPAFQLLDVGLTEGGKGLWRVYTLKTDQFQCRIREEFPDRAMFHCDNWLDLPVEPVVNRLPIVIKSGKPVESGKSVIAH</sequence>
<evidence type="ECO:0000313" key="1">
    <source>
        <dbReference type="EMBL" id="CAE6420044.1"/>
    </source>
</evidence>
<accession>A0A8H2XA66</accession>
<dbReference type="EMBL" id="CAJMXA010000180">
    <property type="protein sequence ID" value="CAE6420044.1"/>
    <property type="molecule type" value="Genomic_DNA"/>
</dbReference>
<protein>
    <submittedName>
        <fullName evidence="1">Uncharacterized protein</fullName>
    </submittedName>
</protein>
<reference evidence="1" key="1">
    <citation type="submission" date="2021-01" db="EMBL/GenBank/DDBJ databases">
        <authorList>
            <person name="Kaushik A."/>
        </authorList>
    </citation>
    <scope>NUCLEOTIDE SEQUENCE</scope>
    <source>
        <strain evidence="1">AG6-10EEA</strain>
    </source>
</reference>
<evidence type="ECO:0000313" key="2">
    <source>
        <dbReference type="Proteomes" id="UP000663853"/>
    </source>
</evidence>